<dbReference type="Pfam" id="PF00994">
    <property type="entry name" value="MoCF_biosynth"/>
    <property type="match status" value="1"/>
</dbReference>
<dbReference type="PANTHER" id="PTHR13939">
    <property type="entry name" value="NICOTINAMIDE-NUCLEOTIDE AMIDOHYDROLASE PNCC"/>
    <property type="match status" value="1"/>
</dbReference>
<evidence type="ECO:0000259" key="1">
    <source>
        <dbReference type="SMART" id="SM00852"/>
    </source>
</evidence>
<dbReference type="SUPFAM" id="SSF53218">
    <property type="entry name" value="Molybdenum cofactor biosynthesis proteins"/>
    <property type="match status" value="1"/>
</dbReference>
<dbReference type="Gene3D" id="3.40.980.10">
    <property type="entry name" value="MoaB/Mog-like domain"/>
    <property type="match status" value="1"/>
</dbReference>
<dbReference type="NCBIfam" id="TIGR00177">
    <property type="entry name" value="molyb_syn"/>
    <property type="match status" value="1"/>
</dbReference>
<organism evidence="2 3">
    <name type="scientific">Faecalibacillus faecis</name>
    <dbReference type="NCBI Taxonomy" id="1982628"/>
    <lineage>
        <taxon>Bacteria</taxon>
        <taxon>Bacillati</taxon>
        <taxon>Bacillota</taxon>
        <taxon>Erysipelotrichia</taxon>
        <taxon>Erysipelotrichales</taxon>
        <taxon>Coprobacillaceae</taxon>
        <taxon>Faecalibacillus</taxon>
    </lineage>
</organism>
<dbReference type="AlphaFoldDB" id="A0A2T3G2F2"/>
<evidence type="ECO:0000313" key="2">
    <source>
        <dbReference type="EMBL" id="PST41720.1"/>
    </source>
</evidence>
<dbReference type="InterPro" id="IPR036425">
    <property type="entry name" value="MoaB/Mog-like_dom_sf"/>
</dbReference>
<dbReference type="Proteomes" id="UP000241201">
    <property type="component" value="Unassembled WGS sequence"/>
</dbReference>
<dbReference type="EMBL" id="PYLP01000002">
    <property type="protein sequence ID" value="PST41720.1"/>
    <property type="molecule type" value="Genomic_DNA"/>
</dbReference>
<protein>
    <submittedName>
        <fullName evidence="2">Damage-inducible protein CinA</fullName>
    </submittedName>
</protein>
<dbReference type="GeneID" id="77470026"/>
<dbReference type="PANTHER" id="PTHR13939:SF0">
    <property type="entry name" value="NMN AMIDOHYDROLASE-LIKE PROTEIN YFAY"/>
    <property type="match status" value="1"/>
</dbReference>
<dbReference type="InterPro" id="IPR001453">
    <property type="entry name" value="MoaB/Mog_dom"/>
</dbReference>
<dbReference type="Gene3D" id="3.30.70.2860">
    <property type="match status" value="1"/>
</dbReference>
<evidence type="ECO:0000313" key="3">
    <source>
        <dbReference type="Proteomes" id="UP000241201"/>
    </source>
</evidence>
<reference evidence="3" key="1">
    <citation type="submission" date="2018-03" db="EMBL/GenBank/DDBJ databases">
        <title>Lachnoclostridium SNUG30370 gen.nov., sp.nov., isolated from human faeces.</title>
        <authorList>
            <person name="Seo B."/>
            <person name="Jeon K."/>
            <person name="Ko G."/>
        </authorList>
    </citation>
    <scope>NUCLEOTIDE SEQUENCE [LARGE SCALE GENOMIC DNA]</scope>
    <source>
        <strain evidence="3">SNUG30370</strain>
    </source>
</reference>
<feature type="domain" description="MoaB/Mog" evidence="1">
    <location>
        <begin position="4"/>
        <end position="174"/>
    </location>
</feature>
<dbReference type="RefSeq" id="WP_106987244.1">
    <property type="nucleotide sequence ID" value="NZ_PYLP01000002.1"/>
</dbReference>
<proteinExistence type="predicted"/>
<dbReference type="Pfam" id="PF18146">
    <property type="entry name" value="CinA_KH"/>
    <property type="match status" value="1"/>
</dbReference>
<comment type="caution">
    <text evidence="2">The sequence shown here is derived from an EMBL/GenBank/DDBJ whole genome shotgun (WGS) entry which is preliminary data.</text>
</comment>
<keyword evidence="3" id="KW-1185">Reference proteome</keyword>
<dbReference type="InterPro" id="IPR050101">
    <property type="entry name" value="CinA"/>
</dbReference>
<sequence>MNVEIINVGTELLLGEIINTNATYLQKMCKELGFNVFFQTVVGDNPQRFLDCLDIAFNRGCDCVITTGGLGPTEDDLTKELSAKYLGLEMIFDEDEVKKVNDKCCFVTQLDKVSDNNFKQAYFPKNCYVLDNPIGTANGCVMSKDKKMIVNLPGPPKEMTYVVDHQLKPYLEKYRQAKIYTYDLVTQGIGESAAATLIDDIVQSQKDISIALYASEEYVRVRLGVKAKHQSEADELVKQTKKMIEEKLKDYLVENPNLFEEVMKKVNGFTILNECDFSLSDYFVNNGGPVFIHLTLKEHPLGEIVHVLLKYKEKEISFDIPLLVKASLSLPKLESKLIYQIDQLIR</sequence>
<name>A0A2T3G2F2_9FIRM</name>
<accession>A0A2T3G2F2</accession>
<dbReference type="InterPro" id="IPR041424">
    <property type="entry name" value="CinA_KH"/>
</dbReference>
<gene>
    <name evidence="2" type="ORF">C7U55_02760</name>
</gene>
<dbReference type="CDD" id="cd00885">
    <property type="entry name" value="cinA"/>
    <property type="match status" value="1"/>
</dbReference>
<dbReference type="SMART" id="SM00852">
    <property type="entry name" value="MoCF_biosynth"/>
    <property type="match status" value="1"/>
</dbReference>